<dbReference type="InterPro" id="IPR028359">
    <property type="entry name" value="UDP_ManNAc/GlcNAc_DH"/>
</dbReference>
<dbReference type="PANTHER" id="PTHR43491">
    <property type="entry name" value="UDP-N-ACETYL-D-MANNOSAMINE DEHYDROGENASE"/>
    <property type="match status" value="1"/>
</dbReference>
<evidence type="ECO:0000256" key="1">
    <source>
        <dbReference type="ARBA" id="ARBA00006601"/>
    </source>
</evidence>
<feature type="domain" description="UDP-glucose/GDP-mannose dehydrogenase C-terminal" evidence="5">
    <location>
        <begin position="321"/>
        <end position="421"/>
    </location>
</feature>
<dbReference type="PANTHER" id="PTHR43491:SF2">
    <property type="entry name" value="UDP-N-ACETYL-D-MANNOSAMINE DEHYDROGENASE"/>
    <property type="match status" value="1"/>
</dbReference>
<dbReference type="Pfam" id="PF03720">
    <property type="entry name" value="UDPG_MGDP_dh_C"/>
    <property type="match status" value="1"/>
</dbReference>
<evidence type="ECO:0000313" key="7">
    <source>
        <dbReference type="Proteomes" id="UP001565200"/>
    </source>
</evidence>
<dbReference type="InterPro" id="IPR014026">
    <property type="entry name" value="UDP-Glc/GDP-Man_DH_dimer"/>
</dbReference>
<dbReference type="NCBIfam" id="TIGR03026">
    <property type="entry name" value="NDP-sugDHase"/>
    <property type="match status" value="1"/>
</dbReference>
<dbReference type="SUPFAM" id="SSF48179">
    <property type="entry name" value="6-phosphogluconate dehydrogenase C-terminal domain-like"/>
    <property type="match status" value="1"/>
</dbReference>
<evidence type="ECO:0000256" key="4">
    <source>
        <dbReference type="PIRNR" id="PIRNR000124"/>
    </source>
</evidence>
<dbReference type="RefSeq" id="WP_121699885.1">
    <property type="nucleotide sequence ID" value="NZ_JBCLPP010000029.1"/>
</dbReference>
<dbReference type="SUPFAM" id="SSF52413">
    <property type="entry name" value="UDP-glucose/GDP-mannose dehydrogenase C-terminal domain"/>
    <property type="match status" value="1"/>
</dbReference>
<dbReference type="Gene3D" id="3.40.50.720">
    <property type="entry name" value="NAD(P)-binding Rossmann-like Domain"/>
    <property type="match status" value="2"/>
</dbReference>
<evidence type="ECO:0000259" key="5">
    <source>
        <dbReference type="SMART" id="SM00984"/>
    </source>
</evidence>
<sequence length="428" mass="47284">MNHSLEDINIGIIGLGYVGLPLACLFAGKYPVTGTDINAERVAEIAGGVDKTGELSSDELARVIGNGLNVTDKISAMTDCNVYIITVPTPVDIDNIPDLTPLRDASRSVASVLRPGDTVIYESTVYPGATEEECVPLLEEGSGLRYNLDFHVGYSPERVNPGDREHRVENISKITSGSSAEAADFVDRLYASVLKAPTFRAASIKTAEAAKILENTQRDINIAFINEAAMVFNALGIDTAEVIKAASSKWNFVPIRPGLVGGHCIGVDPYYFIYKARKKGMEPRLMSEARRVNNYISEYVAGRVRHLMKKKGIPVKDSKILLLGFAFKENCTDVRNTKVTDIYNALSDFTDNIDIYDPYVAPKRAKDATGMTIINDFTQVEKRQYDAVIYCVDHDEFARLDIRRMLRHNSVVYDVKSALDKALVDERL</sequence>
<dbReference type="InterPro" id="IPR008927">
    <property type="entry name" value="6-PGluconate_DH-like_C_sf"/>
</dbReference>
<proteinExistence type="inferred from homology"/>
<dbReference type="Pfam" id="PF03721">
    <property type="entry name" value="UDPG_MGDP_dh_N"/>
    <property type="match status" value="1"/>
</dbReference>
<evidence type="ECO:0000256" key="3">
    <source>
        <dbReference type="ARBA" id="ARBA00023027"/>
    </source>
</evidence>
<dbReference type="InterPro" id="IPR014027">
    <property type="entry name" value="UDP-Glc/GDP-Man_DH_C"/>
</dbReference>
<dbReference type="PIRSF" id="PIRSF000124">
    <property type="entry name" value="UDPglc_GDPman_dh"/>
    <property type="match status" value="1"/>
</dbReference>
<dbReference type="InterPro" id="IPR036291">
    <property type="entry name" value="NAD(P)-bd_dom_sf"/>
</dbReference>
<keyword evidence="3" id="KW-0520">NAD</keyword>
<protein>
    <submittedName>
        <fullName evidence="6">Nucleotide sugar dehydrogenase</fullName>
    </submittedName>
</protein>
<comment type="similarity">
    <text evidence="1 4">Belongs to the UDP-glucose/GDP-mannose dehydrogenase family.</text>
</comment>
<reference evidence="6 7" key="1">
    <citation type="submission" date="2024-03" db="EMBL/GenBank/DDBJ databases">
        <title>Mouse gut bacterial collection (mGBC) of GemPharmatech.</title>
        <authorList>
            <person name="He Y."/>
            <person name="Dong L."/>
            <person name="Wu D."/>
            <person name="Gao X."/>
            <person name="Lin Z."/>
        </authorList>
    </citation>
    <scope>NUCLEOTIDE SEQUENCE [LARGE SCALE GENOMIC DNA]</scope>
    <source>
        <strain evidence="6 7">54-13</strain>
    </source>
</reference>
<evidence type="ECO:0000313" key="6">
    <source>
        <dbReference type="EMBL" id="MEY8246015.1"/>
    </source>
</evidence>
<accession>A0ABV4CX79</accession>
<dbReference type="EMBL" id="JBCLPP010000029">
    <property type="protein sequence ID" value="MEY8246015.1"/>
    <property type="molecule type" value="Genomic_DNA"/>
</dbReference>
<dbReference type="InterPro" id="IPR001732">
    <property type="entry name" value="UDP-Glc/GDP-Man_DH_N"/>
</dbReference>
<dbReference type="Proteomes" id="UP001565200">
    <property type="component" value="Unassembled WGS sequence"/>
</dbReference>
<dbReference type="SMART" id="SM00984">
    <property type="entry name" value="UDPG_MGDP_dh_C"/>
    <property type="match status" value="1"/>
</dbReference>
<dbReference type="InterPro" id="IPR036220">
    <property type="entry name" value="UDP-Glc/GDP-Man_DH_C_sf"/>
</dbReference>
<dbReference type="SUPFAM" id="SSF51735">
    <property type="entry name" value="NAD(P)-binding Rossmann-fold domains"/>
    <property type="match status" value="1"/>
</dbReference>
<dbReference type="InterPro" id="IPR017476">
    <property type="entry name" value="UDP-Glc/GDP-Man"/>
</dbReference>
<comment type="caution">
    <text evidence="6">The sequence shown here is derived from an EMBL/GenBank/DDBJ whole genome shotgun (WGS) entry which is preliminary data.</text>
</comment>
<organism evidence="6 7">
    <name type="scientific">Heminiphilus faecis</name>
    <dbReference type="NCBI Taxonomy" id="2601703"/>
    <lineage>
        <taxon>Bacteria</taxon>
        <taxon>Pseudomonadati</taxon>
        <taxon>Bacteroidota</taxon>
        <taxon>Bacteroidia</taxon>
        <taxon>Bacteroidales</taxon>
        <taxon>Muribaculaceae</taxon>
        <taxon>Heminiphilus</taxon>
    </lineage>
</organism>
<name>A0ABV4CX79_9BACT</name>
<evidence type="ECO:0000256" key="2">
    <source>
        <dbReference type="ARBA" id="ARBA00023002"/>
    </source>
</evidence>
<dbReference type="Pfam" id="PF00984">
    <property type="entry name" value="UDPG_MGDP_dh"/>
    <property type="match status" value="1"/>
</dbReference>
<keyword evidence="7" id="KW-1185">Reference proteome</keyword>
<dbReference type="PIRSF" id="PIRSF500136">
    <property type="entry name" value="UDP_ManNAc_DH"/>
    <property type="match status" value="1"/>
</dbReference>
<gene>
    <name evidence="6" type="ORF">AAK873_10360</name>
</gene>
<keyword evidence="2" id="KW-0560">Oxidoreductase</keyword>